<dbReference type="CDD" id="cd06457">
    <property type="entry name" value="M3A_MIP"/>
    <property type="match status" value="1"/>
</dbReference>
<evidence type="ECO:0000256" key="8">
    <source>
        <dbReference type="ARBA" id="ARBA00022801"/>
    </source>
</evidence>
<comment type="subcellular location">
    <subcellularLocation>
        <location evidence="2">Mitochondrion matrix</location>
    </subcellularLocation>
</comment>
<keyword evidence="18" id="KW-1185">Reference proteome</keyword>
<dbReference type="AlphaFoldDB" id="A0AAN6V691"/>
<gene>
    <name evidence="17" type="ORF">C8A04DRAFT_35777</name>
</gene>
<evidence type="ECO:0000256" key="7">
    <source>
        <dbReference type="ARBA" id="ARBA00022723"/>
    </source>
</evidence>
<evidence type="ECO:0000256" key="1">
    <source>
        <dbReference type="ARBA" id="ARBA00000436"/>
    </source>
</evidence>
<dbReference type="SUPFAM" id="SSF55486">
    <property type="entry name" value="Metalloproteases ('zincins'), catalytic domain"/>
    <property type="match status" value="1"/>
</dbReference>
<dbReference type="GO" id="GO:0004222">
    <property type="term" value="F:metalloendopeptidase activity"/>
    <property type="evidence" value="ECO:0007669"/>
    <property type="project" value="UniProtKB-EC"/>
</dbReference>
<accession>A0AAN6V691</accession>
<dbReference type="EC" id="3.4.24.59" evidence="4"/>
<sequence>MLRAVARPRQWQKPWVCSTCLSRAAAPTRVPPRRLFTTSPKPAALPGPSYPTFIPATQAPQRKDDYVLRSIFDRPDFWRDFSTIPGSYHVGLFRNAYLKTPDGFISFAQVSLRRARAIVVKVMAAATVAEYRLIVRQLDQLSDVLCRVLDMADFVRAAHPSRTMQSRASECWEMLYQYMNELNTMTGLHDQLARAMADPKVTMVWSEEEKAVADVLRLEFTKSAVNLPQKARDRFVQLSSEISTVGSEFVQETEPDQPTLVLPSNDLLGMDPTHARKLTRGSKVYLPTMSGEASMALRSVHSADARKLIYYASRTASQKSVEKLEYLMKLRAELARLSGFESYGHLALRDRMMAKSPAAVDKFLRAVAQTNRPRVQQELADMLKEKRNVDPSAKTVEPWDKEYYSELVRRPLQNTARRPAGDLLMPYLSLGSVMQGLSRLFTDLYGIRFVPRQPLTGETWHPDVRRIDVMSDEEGHVAILYCDLFHREDKLPNPAHFTLRCSREIDETEMADVWDLSQREPSMAGLFRNPASAANDGMAYSKHGSRIKQLPTIALICDFPDPARDGSDQPALLSFYELETLFHEMGHAIHSILARTSFQTVSGTRCATDLAELPSTLMEYFASDPGVVHSFARHYQTDEPVPLGILKNKILQARRFEGSETENQIILSMLDQALHTTPSAGGNLPGDIDPTDSTAVYHHIQATVGCCPPDPRGTRWQGFFGHLYGYGSTYYSYLFDRVLAQRVWEVVFQSGHRRAVVTREKGERLRQGLLKWGGGRDPWRCLADVLQDERLAGGGEEAMALVGSWWSVRS</sequence>
<dbReference type="InterPro" id="IPR001567">
    <property type="entry name" value="Pept_M3A_M3B_dom"/>
</dbReference>
<dbReference type="GO" id="GO:0006518">
    <property type="term" value="P:peptide metabolic process"/>
    <property type="evidence" value="ECO:0007669"/>
    <property type="project" value="TreeGrafter"/>
</dbReference>
<name>A0AAN6V691_9PEZI</name>
<keyword evidence="12" id="KW-0496">Mitochondrion</keyword>
<reference evidence="17" key="2">
    <citation type="submission" date="2023-05" db="EMBL/GenBank/DDBJ databases">
        <authorList>
            <consortium name="Lawrence Berkeley National Laboratory"/>
            <person name="Steindorff A."/>
            <person name="Hensen N."/>
            <person name="Bonometti L."/>
            <person name="Westerberg I."/>
            <person name="Brannstrom I.O."/>
            <person name="Guillou S."/>
            <person name="Cros-Aarteil S."/>
            <person name="Calhoun S."/>
            <person name="Haridas S."/>
            <person name="Kuo A."/>
            <person name="Mondo S."/>
            <person name="Pangilinan J."/>
            <person name="Riley R."/>
            <person name="Labutti K."/>
            <person name="Andreopoulos B."/>
            <person name="Lipzen A."/>
            <person name="Chen C."/>
            <person name="Yanf M."/>
            <person name="Daum C."/>
            <person name="Ng V."/>
            <person name="Clum A."/>
            <person name="Ohm R."/>
            <person name="Martin F."/>
            <person name="Silar P."/>
            <person name="Natvig D."/>
            <person name="Lalanne C."/>
            <person name="Gautier V."/>
            <person name="Ament-Velasquez S.L."/>
            <person name="Kruys A."/>
            <person name="Hutchinson M.I."/>
            <person name="Powell A.J."/>
            <person name="Barry K."/>
            <person name="Miller A.N."/>
            <person name="Grigoriev I.V."/>
            <person name="Debuchy R."/>
            <person name="Gladieux P."/>
            <person name="Thoren M.H."/>
            <person name="Johannesson H."/>
        </authorList>
    </citation>
    <scope>NUCLEOTIDE SEQUENCE</scope>
    <source>
        <strain evidence="17">CBS 141.50</strain>
    </source>
</reference>
<dbReference type="Gene3D" id="1.10.1370.10">
    <property type="entry name" value="Neurolysin, domain 3"/>
    <property type="match status" value="1"/>
</dbReference>
<comment type="function">
    <text evidence="13">Cleaves proteins, imported into the mitochondrion, to their mature size. While most mitochondrial precursor proteins are processed to the mature form in one step by mitochondrial processing peptidase (MPP), the sequential cleavage by MIP of an octapeptide after initial processing by MPP is a required step for a subgroup of nuclear-encoded precursor proteins destined for the matrix or the inner membrane.</text>
</comment>
<dbReference type="InterPro" id="IPR024077">
    <property type="entry name" value="Neurolysin/TOP_dom2"/>
</dbReference>
<dbReference type="Proteomes" id="UP001302676">
    <property type="component" value="Unassembled WGS sequence"/>
</dbReference>
<keyword evidence="11 15" id="KW-0482">Metalloprotease</keyword>
<dbReference type="Pfam" id="PF01432">
    <property type="entry name" value="Peptidase_M3"/>
    <property type="match status" value="1"/>
</dbReference>
<dbReference type="InterPro" id="IPR033851">
    <property type="entry name" value="M3A_MIP"/>
</dbReference>
<evidence type="ECO:0000256" key="15">
    <source>
        <dbReference type="RuleBase" id="RU003435"/>
    </source>
</evidence>
<evidence type="ECO:0000256" key="14">
    <source>
        <dbReference type="ARBA" id="ARBA00032470"/>
    </source>
</evidence>
<evidence type="ECO:0000256" key="2">
    <source>
        <dbReference type="ARBA" id="ARBA00004305"/>
    </source>
</evidence>
<dbReference type="Gene3D" id="3.40.390.10">
    <property type="entry name" value="Collagenase (Catalytic Domain)"/>
    <property type="match status" value="1"/>
</dbReference>
<evidence type="ECO:0000313" key="17">
    <source>
        <dbReference type="EMBL" id="KAK4145512.1"/>
    </source>
</evidence>
<evidence type="ECO:0000256" key="6">
    <source>
        <dbReference type="ARBA" id="ARBA00022670"/>
    </source>
</evidence>
<keyword evidence="6 15" id="KW-0645">Protease</keyword>
<evidence type="ECO:0000256" key="4">
    <source>
        <dbReference type="ARBA" id="ARBA00012441"/>
    </source>
</evidence>
<evidence type="ECO:0000259" key="16">
    <source>
        <dbReference type="Pfam" id="PF01432"/>
    </source>
</evidence>
<comment type="catalytic activity">
    <reaction evidence="1">
        <text>Release of an N-terminal octapeptide as second stage of processing of some proteins imported into the mitochondrion.</text>
        <dbReference type="EC" id="3.4.24.59"/>
    </reaction>
</comment>
<evidence type="ECO:0000256" key="11">
    <source>
        <dbReference type="ARBA" id="ARBA00023049"/>
    </source>
</evidence>
<feature type="domain" description="Peptidase M3A/M3B catalytic" evidence="16">
    <location>
        <begin position="298"/>
        <end position="800"/>
    </location>
</feature>
<keyword evidence="7 15" id="KW-0479">Metal-binding</keyword>
<reference evidence="17" key="1">
    <citation type="journal article" date="2023" name="Mol. Phylogenet. Evol.">
        <title>Genome-scale phylogeny and comparative genomics of the fungal order Sordariales.</title>
        <authorList>
            <person name="Hensen N."/>
            <person name="Bonometti L."/>
            <person name="Westerberg I."/>
            <person name="Brannstrom I.O."/>
            <person name="Guillou S."/>
            <person name="Cros-Aarteil S."/>
            <person name="Calhoun S."/>
            <person name="Haridas S."/>
            <person name="Kuo A."/>
            <person name="Mondo S."/>
            <person name="Pangilinan J."/>
            <person name="Riley R."/>
            <person name="LaButti K."/>
            <person name="Andreopoulos B."/>
            <person name="Lipzen A."/>
            <person name="Chen C."/>
            <person name="Yan M."/>
            <person name="Daum C."/>
            <person name="Ng V."/>
            <person name="Clum A."/>
            <person name="Steindorff A."/>
            <person name="Ohm R.A."/>
            <person name="Martin F."/>
            <person name="Silar P."/>
            <person name="Natvig D.O."/>
            <person name="Lalanne C."/>
            <person name="Gautier V."/>
            <person name="Ament-Velasquez S.L."/>
            <person name="Kruys A."/>
            <person name="Hutchinson M.I."/>
            <person name="Powell A.J."/>
            <person name="Barry K."/>
            <person name="Miller A.N."/>
            <person name="Grigoriev I.V."/>
            <person name="Debuchy R."/>
            <person name="Gladieux P."/>
            <person name="Hiltunen Thoren M."/>
            <person name="Johannesson H."/>
        </authorList>
    </citation>
    <scope>NUCLEOTIDE SEQUENCE</scope>
    <source>
        <strain evidence="17">CBS 141.50</strain>
    </source>
</reference>
<comment type="similarity">
    <text evidence="3 15">Belongs to the peptidase M3 family.</text>
</comment>
<evidence type="ECO:0000256" key="13">
    <source>
        <dbReference type="ARBA" id="ARBA00025208"/>
    </source>
</evidence>
<dbReference type="InterPro" id="IPR045090">
    <property type="entry name" value="Pept_M3A_M3B"/>
</dbReference>
<proteinExistence type="inferred from homology"/>
<dbReference type="GO" id="GO:0006627">
    <property type="term" value="P:protein processing involved in protein targeting to mitochondrion"/>
    <property type="evidence" value="ECO:0007669"/>
    <property type="project" value="TreeGrafter"/>
</dbReference>
<evidence type="ECO:0000256" key="10">
    <source>
        <dbReference type="ARBA" id="ARBA00022946"/>
    </source>
</evidence>
<organism evidence="17 18">
    <name type="scientific">Dichotomopilus funicola</name>
    <dbReference type="NCBI Taxonomy" id="1934379"/>
    <lineage>
        <taxon>Eukaryota</taxon>
        <taxon>Fungi</taxon>
        <taxon>Dikarya</taxon>
        <taxon>Ascomycota</taxon>
        <taxon>Pezizomycotina</taxon>
        <taxon>Sordariomycetes</taxon>
        <taxon>Sordariomycetidae</taxon>
        <taxon>Sordariales</taxon>
        <taxon>Chaetomiaceae</taxon>
        <taxon>Dichotomopilus</taxon>
    </lineage>
</organism>
<dbReference type="InterPro" id="IPR024079">
    <property type="entry name" value="MetalloPept_cat_dom_sf"/>
</dbReference>
<dbReference type="PANTHER" id="PTHR11804">
    <property type="entry name" value="PROTEASE M3 THIMET OLIGOPEPTIDASE-RELATED"/>
    <property type="match status" value="1"/>
</dbReference>
<evidence type="ECO:0000256" key="3">
    <source>
        <dbReference type="ARBA" id="ARBA00006040"/>
    </source>
</evidence>
<evidence type="ECO:0000256" key="12">
    <source>
        <dbReference type="ARBA" id="ARBA00023128"/>
    </source>
</evidence>
<dbReference type="PANTHER" id="PTHR11804:SF79">
    <property type="entry name" value="MITOCHONDRIAL INTERMEDIATE PEPTIDASE"/>
    <property type="match status" value="1"/>
</dbReference>
<dbReference type="EMBL" id="MU853568">
    <property type="protein sequence ID" value="KAK4145512.1"/>
    <property type="molecule type" value="Genomic_DNA"/>
</dbReference>
<keyword evidence="10" id="KW-0809">Transit peptide</keyword>
<dbReference type="GO" id="GO:0046872">
    <property type="term" value="F:metal ion binding"/>
    <property type="evidence" value="ECO:0007669"/>
    <property type="project" value="UniProtKB-UniRule"/>
</dbReference>
<evidence type="ECO:0000256" key="5">
    <source>
        <dbReference type="ARBA" id="ARBA00018046"/>
    </source>
</evidence>
<comment type="caution">
    <text evidence="17">The sequence shown here is derived from an EMBL/GenBank/DDBJ whole genome shotgun (WGS) entry which is preliminary data.</text>
</comment>
<dbReference type="GeneID" id="87819908"/>
<dbReference type="GO" id="GO:0005759">
    <property type="term" value="C:mitochondrial matrix"/>
    <property type="evidence" value="ECO:0007669"/>
    <property type="project" value="UniProtKB-SubCell"/>
</dbReference>
<evidence type="ECO:0000313" key="18">
    <source>
        <dbReference type="Proteomes" id="UP001302676"/>
    </source>
</evidence>
<keyword evidence="9 15" id="KW-0862">Zinc</keyword>
<evidence type="ECO:0000256" key="9">
    <source>
        <dbReference type="ARBA" id="ARBA00022833"/>
    </source>
</evidence>
<protein>
    <recommendedName>
        <fullName evidence="5">Mitochondrial intermediate peptidase</fullName>
        <ecNumber evidence="4">3.4.24.59</ecNumber>
    </recommendedName>
    <alternativeName>
        <fullName evidence="14">Octapeptidyl aminopeptidase</fullName>
    </alternativeName>
</protein>
<dbReference type="RefSeq" id="XP_062638883.1">
    <property type="nucleotide sequence ID" value="XM_062783295.1"/>
</dbReference>
<comment type="cofactor">
    <cofactor evidence="15">
        <name>Zn(2+)</name>
        <dbReference type="ChEBI" id="CHEBI:29105"/>
    </cofactor>
    <text evidence="15">Binds 1 zinc ion.</text>
</comment>
<keyword evidence="8 15" id="KW-0378">Hydrolase</keyword>